<protein>
    <submittedName>
        <fullName evidence="2">Uncharacterized protein</fullName>
    </submittedName>
</protein>
<organism evidence="2 3">
    <name type="scientific">Periconia macrospinosa</name>
    <dbReference type="NCBI Taxonomy" id="97972"/>
    <lineage>
        <taxon>Eukaryota</taxon>
        <taxon>Fungi</taxon>
        <taxon>Dikarya</taxon>
        <taxon>Ascomycota</taxon>
        <taxon>Pezizomycotina</taxon>
        <taxon>Dothideomycetes</taxon>
        <taxon>Pleosporomycetidae</taxon>
        <taxon>Pleosporales</taxon>
        <taxon>Massarineae</taxon>
        <taxon>Periconiaceae</taxon>
        <taxon>Periconia</taxon>
    </lineage>
</organism>
<proteinExistence type="predicted"/>
<dbReference type="AlphaFoldDB" id="A0A2V1D6J0"/>
<name>A0A2V1D6J0_9PLEO</name>
<feature type="transmembrane region" description="Helical" evidence="1">
    <location>
        <begin position="130"/>
        <end position="151"/>
    </location>
</feature>
<feature type="transmembrane region" description="Helical" evidence="1">
    <location>
        <begin position="20"/>
        <end position="46"/>
    </location>
</feature>
<evidence type="ECO:0000313" key="2">
    <source>
        <dbReference type="EMBL" id="PVH93747.1"/>
    </source>
</evidence>
<gene>
    <name evidence="2" type="ORF">DM02DRAFT_215056</name>
</gene>
<feature type="transmembrane region" description="Helical" evidence="1">
    <location>
        <begin position="163"/>
        <end position="186"/>
    </location>
</feature>
<keyword evidence="3" id="KW-1185">Reference proteome</keyword>
<reference evidence="2 3" key="1">
    <citation type="journal article" date="2018" name="Sci. Rep.">
        <title>Comparative genomics provides insights into the lifestyle and reveals functional heterogeneity of dark septate endophytic fungi.</title>
        <authorList>
            <person name="Knapp D.G."/>
            <person name="Nemeth J.B."/>
            <person name="Barry K."/>
            <person name="Hainaut M."/>
            <person name="Henrissat B."/>
            <person name="Johnson J."/>
            <person name="Kuo A."/>
            <person name="Lim J.H.P."/>
            <person name="Lipzen A."/>
            <person name="Nolan M."/>
            <person name="Ohm R.A."/>
            <person name="Tamas L."/>
            <person name="Grigoriev I.V."/>
            <person name="Spatafora J.W."/>
            <person name="Nagy L.G."/>
            <person name="Kovacs G.M."/>
        </authorList>
    </citation>
    <scope>NUCLEOTIDE SEQUENCE [LARGE SCALE GENOMIC DNA]</scope>
    <source>
        <strain evidence="2 3">DSE2036</strain>
    </source>
</reference>
<evidence type="ECO:0000256" key="1">
    <source>
        <dbReference type="SAM" id="Phobius"/>
    </source>
</evidence>
<keyword evidence="1" id="KW-0812">Transmembrane</keyword>
<keyword evidence="1" id="KW-1133">Transmembrane helix</keyword>
<dbReference type="Proteomes" id="UP000244855">
    <property type="component" value="Unassembled WGS sequence"/>
</dbReference>
<accession>A0A2V1D6J0</accession>
<evidence type="ECO:0000313" key="3">
    <source>
        <dbReference type="Proteomes" id="UP000244855"/>
    </source>
</evidence>
<dbReference type="STRING" id="97972.A0A2V1D6J0"/>
<dbReference type="EMBL" id="KZ805570">
    <property type="protein sequence ID" value="PVH93747.1"/>
    <property type="molecule type" value="Genomic_DNA"/>
</dbReference>
<sequence length="192" mass="21608">MPSPPVFHKTSAKSFQRYQWGFSFVQLFIMNILLLLWALSMLIMWYHAQAKLFKGGYLNIGGGYKAVVDVAEAMHKELDTPDFSLRQSTETQIKQRTVAISGGSISSDPLRVIETAPDNSFGEWLAHERWWWPITYILFACGSTILGLFYIHTDFSLIGPTCGLIFALAVGSTTKSRLVFVLLGMLSIHKLQ</sequence>
<keyword evidence="1" id="KW-0472">Membrane</keyword>